<dbReference type="AlphaFoldDB" id="W8P8V6"/>
<evidence type="ECO:0000313" key="2">
    <source>
        <dbReference type="EMBL" id="AHL30068.1"/>
    </source>
</evidence>
<dbReference type="HOGENOM" id="CLU_2528072_0_0_1"/>
<reference evidence="2 3" key="1">
    <citation type="journal article" date="2010" name="Nat. Commun.">
        <title>The complete sequence of the smallest known nuclear genome from the microsporidian Encephalitozoon intestinalis.</title>
        <authorList>
            <person name="Corradi N."/>
            <person name="Pombert J.-F."/>
            <person name="Farinelli L."/>
            <person name="Didier E.S."/>
            <person name="Keeling P.J."/>
        </authorList>
    </citation>
    <scope>NUCLEOTIDE SEQUENCE [LARGE SCALE GENOMIC DNA]</scope>
    <source>
        <strain evidence="2 3">ATCC 50506</strain>
    </source>
</reference>
<dbReference type="VEuPathDB" id="MicrosporidiaDB:Eint_010395"/>
<accession>W8P8V6</accession>
<dbReference type="KEGG" id="ein:Eint_010395"/>
<evidence type="ECO:0000313" key="3">
    <source>
        <dbReference type="Proteomes" id="UP000002313"/>
    </source>
</evidence>
<organism evidence="2 3">
    <name type="scientific">Encephalitozoon intestinalis (strain ATCC 50506)</name>
    <name type="common">Microsporidian parasite</name>
    <name type="synonym">Septata intestinalis</name>
    <dbReference type="NCBI Taxonomy" id="876142"/>
    <lineage>
        <taxon>Eukaryota</taxon>
        <taxon>Fungi</taxon>
        <taxon>Fungi incertae sedis</taxon>
        <taxon>Microsporidia</taxon>
        <taxon>Unikaryonidae</taxon>
        <taxon>Encephalitozoon</taxon>
    </lineage>
</organism>
<protein>
    <submittedName>
        <fullName evidence="2">Uncharacterized protein</fullName>
    </submittedName>
</protein>
<gene>
    <name evidence="2" type="ORF">Eint_010395</name>
</gene>
<feature type="region of interest" description="Disordered" evidence="1">
    <location>
        <begin position="31"/>
        <end position="50"/>
    </location>
</feature>
<proteinExistence type="predicted"/>
<name>W8P8V6_ENCIT</name>
<evidence type="ECO:0000256" key="1">
    <source>
        <dbReference type="SAM" id="MobiDB-lite"/>
    </source>
</evidence>
<reference evidence="2 3" key="2">
    <citation type="journal article" date="2012" name="Proc. Natl. Acad. Sci. U.S.A.">
        <title>Gain and loss of multiple functionally related, horizontally transferred genes in the reduced genomes of two microsporidian parasites.</title>
        <authorList>
            <person name="Pombert J.-F."/>
            <person name="Selman M."/>
            <person name="Burki F."/>
            <person name="Bardell F.T."/>
            <person name="Farinelli L."/>
            <person name="Solter L.F."/>
            <person name="Whitman D.W."/>
            <person name="Weiss L.M."/>
            <person name="Corradi N."/>
            <person name="Keeling P.J."/>
        </authorList>
    </citation>
    <scope>NUCLEOTIDE SEQUENCE [LARGE SCALE GENOMIC DNA]</scope>
    <source>
        <strain evidence="2 3">ATCC 50506</strain>
    </source>
</reference>
<dbReference type="OrthoDB" id="2192424at2759"/>
<keyword evidence="3" id="KW-1185">Reference proteome</keyword>
<dbReference type="GeneID" id="20313997"/>
<sequence>MEEFQSKYSDSNLFFDGIKNMYDTRDYTKDRRNKKLEVSSGKKEPKEKRQFLSEEDKEIVFLIRNRDVANPSIRKIDSDNGYVGRFVR</sequence>
<dbReference type="EMBL" id="CP001942">
    <property type="protein sequence ID" value="AHL30068.1"/>
    <property type="molecule type" value="Genomic_DNA"/>
</dbReference>
<dbReference type="RefSeq" id="XP_009161813.1">
    <property type="nucleotide sequence ID" value="XM_009163549.1"/>
</dbReference>
<dbReference type="Proteomes" id="UP000002313">
    <property type="component" value="Chromosome I"/>
</dbReference>